<sequence length="83" mass="8216">MSTPGQETTTACDASTSVMCEPARRSINRSAAGGRFLPAVAVNAKDGIVLVLVRDGRGDVDEGLHTAGAGPAGVVTAPGPVPS</sequence>
<dbReference type="AlphaFoldDB" id="A0A7X0HJL1"/>
<evidence type="ECO:0000313" key="2">
    <source>
        <dbReference type="EMBL" id="MBB6438864.1"/>
    </source>
</evidence>
<accession>A0A7X0HJL1</accession>
<dbReference type="EMBL" id="JACHEM010000015">
    <property type="protein sequence ID" value="MBB6438864.1"/>
    <property type="molecule type" value="Genomic_DNA"/>
</dbReference>
<feature type="region of interest" description="Disordered" evidence="1">
    <location>
        <begin position="63"/>
        <end position="83"/>
    </location>
</feature>
<proteinExistence type="predicted"/>
<reference evidence="2 3" key="1">
    <citation type="submission" date="2020-08" db="EMBL/GenBank/DDBJ databases">
        <title>Genomic Encyclopedia of Type Strains, Phase IV (KMG-IV): sequencing the most valuable type-strain genomes for metagenomic binning, comparative biology and taxonomic classification.</title>
        <authorList>
            <person name="Goeker M."/>
        </authorList>
    </citation>
    <scope>NUCLEOTIDE SEQUENCE [LARGE SCALE GENOMIC DNA]</scope>
    <source>
        <strain evidence="2 3">DSM 40141</strain>
    </source>
</reference>
<protein>
    <submittedName>
        <fullName evidence="2">Uncharacterized protein</fullName>
    </submittedName>
</protein>
<keyword evidence="3" id="KW-1185">Reference proteome</keyword>
<name>A0A7X0HJL1_9ACTN</name>
<dbReference type="Proteomes" id="UP000540423">
    <property type="component" value="Unassembled WGS sequence"/>
</dbReference>
<evidence type="ECO:0000256" key="1">
    <source>
        <dbReference type="SAM" id="MobiDB-lite"/>
    </source>
</evidence>
<dbReference type="RefSeq" id="WP_185035322.1">
    <property type="nucleotide sequence ID" value="NZ_BNBN01000012.1"/>
</dbReference>
<organism evidence="2 3">
    <name type="scientific">Streptomyces candidus</name>
    <dbReference type="NCBI Taxonomy" id="67283"/>
    <lineage>
        <taxon>Bacteria</taxon>
        <taxon>Bacillati</taxon>
        <taxon>Actinomycetota</taxon>
        <taxon>Actinomycetes</taxon>
        <taxon>Kitasatosporales</taxon>
        <taxon>Streptomycetaceae</taxon>
        <taxon>Streptomyces</taxon>
    </lineage>
</organism>
<gene>
    <name evidence="2" type="ORF">HNQ79_005376</name>
</gene>
<evidence type="ECO:0000313" key="3">
    <source>
        <dbReference type="Proteomes" id="UP000540423"/>
    </source>
</evidence>
<feature type="compositionally biased region" description="Low complexity" evidence="1">
    <location>
        <begin position="66"/>
        <end position="83"/>
    </location>
</feature>
<comment type="caution">
    <text evidence="2">The sequence shown here is derived from an EMBL/GenBank/DDBJ whole genome shotgun (WGS) entry which is preliminary data.</text>
</comment>